<dbReference type="InterPro" id="IPR011009">
    <property type="entry name" value="Kinase-like_dom_sf"/>
</dbReference>
<keyword evidence="8 14" id="KW-0418">Kinase</keyword>
<dbReference type="GO" id="GO:0004674">
    <property type="term" value="F:protein serine/threonine kinase activity"/>
    <property type="evidence" value="ECO:0007669"/>
    <property type="project" value="UniProtKB-KW"/>
</dbReference>
<evidence type="ECO:0000256" key="10">
    <source>
        <dbReference type="ARBA" id="ARBA00047899"/>
    </source>
</evidence>
<keyword evidence="9" id="KW-0067">ATP-binding</keyword>
<dbReference type="SUPFAM" id="SSF56112">
    <property type="entry name" value="Protein kinase-like (PK-like)"/>
    <property type="match status" value="1"/>
</dbReference>
<dbReference type="PANTHER" id="PTHR48012:SF16">
    <property type="entry name" value="NON-SPECIFIC SERINE_THREONINE PROTEIN KINASE"/>
    <property type="match status" value="1"/>
</dbReference>
<keyword evidence="4" id="KW-0963">Cytoplasm</keyword>
<evidence type="ECO:0000256" key="4">
    <source>
        <dbReference type="ARBA" id="ARBA00022490"/>
    </source>
</evidence>
<evidence type="ECO:0000256" key="6">
    <source>
        <dbReference type="ARBA" id="ARBA00022679"/>
    </source>
</evidence>
<dbReference type="SMART" id="SM00220">
    <property type="entry name" value="S_TKc"/>
    <property type="match status" value="1"/>
</dbReference>
<evidence type="ECO:0000256" key="9">
    <source>
        <dbReference type="ARBA" id="ARBA00022840"/>
    </source>
</evidence>
<feature type="domain" description="Protein kinase" evidence="13">
    <location>
        <begin position="1"/>
        <end position="189"/>
    </location>
</feature>
<evidence type="ECO:0000256" key="3">
    <source>
        <dbReference type="ARBA" id="ARBA00012513"/>
    </source>
</evidence>
<evidence type="ECO:0000256" key="5">
    <source>
        <dbReference type="ARBA" id="ARBA00022527"/>
    </source>
</evidence>
<reference evidence="14" key="2">
    <citation type="submission" date="2014-07" db="EMBL/GenBank/DDBJ databases">
        <authorList>
            <person name="Hull J."/>
        </authorList>
    </citation>
    <scope>NUCLEOTIDE SEQUENCE</scope>
</reference>
<evidence type="ECO:0000313" key="14">
    <source>
        <dbReference type="EMBL" id="JAG22860.1"/>
    </source>
</evidence>
<dbReference type="InterPro" id="IPR008271">
    <property type="entry name" value="Ser/Thr_kinase_AS"/>
</dbReference>
<dbReference type="EMBL" id="GBRD01014610">
    <property type="protein sequence ID" value="JAG51216.1"/>
    <property type="molecule type" value="Transcribed_RNA"/>
</dbReference>
<organism evidence="14">
    <name type="scientific">Lygus hesperus</name>
    <name type="common">Western plant bug</name>
    <dbReference type="NCBI Taxonomy" id="30085"/>
    <lineage>
        <taxon>Eukaryota</taxon>
        <taxon>Metazoa</taxon>
        <taxon>Ecdysozoa</taxon>
        <taxon>Arthropoda</taxon>
        <taxon>Hexapoda</taxon>
        <taxon>Insecta</taxon>
        <taxon>Pterygota</taxon>
        <taxon>Neoptera</taxon>
        <taxon>Paraneoptera</taxon>
        <taxon>Hemiptera</taxon>
        <taxon>Heteroptera</taxon>
        <taxon>Panheteroptera</taxon>
        <taxon>Cimicomorpha</taxon>
        <taxon>Miridae</taxon>
        <taxon>Mirini</taxon>
        <taxon>Lygus</taxon>
    </lineage>
</organism>
<comment type="catalytic activity">
    <reaction evidence="11">
        <text>L-seryl-[protein] + ATP = O-phospho-L-seryl-[protein] + ADP + H(+)</text>
        <dbReference type="Rhea" id="RHEA:17989"/>
        <dbReference type="Rhea" id="RHEA-COMP:9863"/>
        <dbReference type="Rhea" id="RHEA-COMP:11604"/>
        <dbReference type="ChEBI" id="CHEBI:15378"/>
        <dbReference type="ChEBI" id="CHEBI:29999"/>
        <dbReference type="ChEBI" id="CHEBI:30616"/>
        <dbReference type="ChEBI" id="CHEBI:83421"/>
        <dbReference type="ChEBI" id="CHEBI:456216"/>
        <dbReference type="EC" id="2.7.11.1"/>
    </reaction>
</comment>
<reference evidence="14" key="1">
    <citation type="journal article" date="2014" name="PLoS ONE">
        <title>Transcriptome-Based Identification of ABC Transporters in the Western Tarnished Plant Bug Lygus hesperus.</title>
        <authorList>
            <person name="Hull J.J."/>
            <person name="Chaney K."/>
            <person name="Geib S.M."/>
            <person name="Fabrick J.A."/>
            <person name="Brent C.S."/>
            <person name="Walsh D."/>
            <person name="Lavine L.C."/>
        </authorList>
    </citation>
    <scope>NUCLEOTIDE SEQUENCE</scope>
</reference>
<dbReference type="EMBL" id="GBHO01020744">
    <property type="protein sequence ID" value="JAG22860.1"/>
    <property type="molecule type" value="Transcribed_RNA"/>
</dbReference>
<dbReference type="InterPro" id="IPR000719">
    <property type="entry name" value="Prot_kinase_dom"/>
</dbReference>
<accession>A0A0A9Y005</accession>
<dbReference type="PANTHER" id="PTHR48012">
    <property type="entry name" value="STERILE20-LIKE KINASE, ISOFORM B-RELATED"/>
    <property type="match status" value="1"/>
</dbReference>
<comment type="catalytic activity">
    <reaction evidence="10">
        <text>L-threonyl-[protein] + ATP = O-phospho-L-threonyl-[protein] + ADP + H(+)</text>
        <dbReference type="Rhea" id="RHEA:46608"/>
        <dbReference type="Rhea" id="RHEA-COMP:11060"/>
        <dbReference type="Rhea" id="RHEA-COMP:11605"/>
        <dbReference type="ChEBI" id="CHEBI:15378"/>
        <dbReference type="ChEBI" id="CHEBI:30013"/>
        <dbReference type="ChEBI" id="CHEBI:30616"/>
        <dbReference type="ChEBI" id="CHEBI:61977"/>
        <dbReference type="ChEBI" id="CHEBI:456216"/>
        <dbReference type="EC" id="2.7.11.1"/>
    </reaction>
</comment>
<dbReference type="PROSITE" id="PS50011">
    <property type="entry name" value="PROTEIN_KINASE_DOM"/>
    <property type="match status" value="1"/>
</dbReference>
<dbReference type="InterPro" id="IPR024678">
    <property type="entry name" value="Kinase_OSR1/WNK_CCT"/>
</dbReference>
<comment type="similarity">
    <text evidence="2">Belongs to the protein kinase superfamily. STE Ser/Thr protein kinase family. STE20 subfamily.</text>
</comment>
<evidence type="ECO:0000313" key="15">
    <source>
        <dbReference type="EMBL" id="JAG51216.1"/>
    </source>
</evidence>
<evidence type="ECO:0000256" key="8">
    <source>
        <dbReference type="ARBA" id="ARBA00022777"/>
    </source>
</evidence>
<dbReference type="InterPro" id="IPR050629">
    <property type="entry name" value="STE20/SPS1-PAK"/>
</dbReference>
<protein>
    <recommendedName>
        <fullName evidence="3">non-specific serine/threonine protein kinase</fullName>
        <ecNumber evidence="3">2.7.11.1</ecNumber>
    </recommendedName>
</protein>
<feature type="compositionally biased region" description="Polar residues" evidence="12">
    <location>
        <begin position="254"/>
        <end position="279"/>
    </location>
</feature>
<keyword evidence="6" id="KW-0808">Transferase</keyword>
<sequence length="431" mass="48294">MEHHSLKSVIKRKMQATNCENGVFDEPTIATIMIGVLNGLEFIHNNGYIHRDMKAENILLGANGLVQISDFAATNCWANARPFVGTPCWLAPEIIEDPSHTYTSKADIWSLGITAIEMATGHPPYHRHPTMKVLMLILLQDRPALETVSEVRDQYKKYGKHFRSILHSCLQKDPANRPKATELLFHTFFKKTRDGNYLQQVLEGIPPDSEPKFEKRYVEIESAFQEARREWIPDPEDELNLDPPEMMSLDVKRGTSSTHDSGNSPSLKTRSSGGVKQSRITTLPSVRATTNNAYSFVLKIRGLHLDTPMILKTAIWKERELFDIKFNYAIDRDSPETVASDLVREGLIDPRDRLPVATNLKTMVKAATLNTITFPLVSDITNTETPCEWRLIGYASLSLVAISQQSDDTTSPSITSAVSSRAGTIKSVSRS</sequence>
<evidence type="ECO:0000259" key="13">
    <source>
        <dbReference type="PROSITE" id="PS50011"/>
    </source>
</evidence>
<dbReference type="Pfam" id="PF12202">
    <property type="entry name" value="OSR1_C"/>
    <property type="match status" value="1"/>
</dbReference>
<reference evidence="15" key="3">
    <citation type="submission" date="2014-09" db="EMBL/GenBank/DDBJ databases">
        <authorList>
            <person name="Magalhaes I.L.F."/>
            <person name="Oliveira U."/>
            <person name="Santos F.R."/>
            <person name="Vidigal T.H.D.A."/>
            <person name="Brescovit A.D."/>
            <person name="Santos A.J."/>
        </authorList>
    </citation>
    <scope>NUCLEOTIDE SEQUENCE</scope>
</reference>
<dbReference type="PROSITE" id="PS00108">
    <property type="entry name" value="PROTEIN_KINASE_ST"/>
    <property type="match status" value="1"/>
</dbReference>
<proteinExistence type="inferred from homology"/>
<evidence type="ECO:0000256" key="1">
    <source>
        <dbReference type="ARBA" id="ARBA00004496"/>
    </source>
</evidence>
<dbReference type="Gene3D" id="1.10.510.10">
    <property type="entry name" value="Transferase(Phosphotransferase) domain 1"/>
    <property type="match status" value="1"/>
</dbReference>
<name>A0A0A9Y005_LYGHE</name>
<keyword evidence="5" id="KW-0723">Serine/threonine-protein kinase</keyword>
<dbReference type="Gene3D" id="3.10.20.90">
    <property type="entry name" value="Phosphatidylinositol 3-kinase Catalytic Subunit, Chain A, domain 1"/>
    <property type="match status" value="1"/>
</dbReference>
<evidence type="ECO:0000256" key="7">
    <source>
        <dbReference type="ARBA" id="ARBA00022741"/>
    </source>
</evidence>
<gene>
    <name evidence="14" type="primary">Oxsr1</name>
    <name evidence="14" type="ORF">CM83_6475</name>
</gene>
<dbReference type="GO" id="GO:0005737">
    <property type="term" value="C:cytoplasm"/>
    <property type="evidence" value="ECO:0007669"/>
    <property type="project" value="UniProtKB-SubCell"/>
</dbReference>
<dbReference type="AlphaFoldDB" id="A0A0A9Y005"/>
<evidence type="ECO:0000256" key="11">
    <source>
        <dbReference type="ARBA" id="ARBA00048679"/>
    </source>
</evidence>
<comment type="subcellular location">
    <subcellularLocation>
        <location evidence="1">Cytoplasm</location>
    </subcellularLocation>
</comment>
<feature type="region of interest" description="Disordered" evidence="12">
    <location>
        <begin position="232"/>
        <end position="279"/>
    </location>
</feature>
<dbReference type="Pfam" id="PF00069">
    <property type="entry name" value="Pkinase"/>
    <property type="match status" value="1"/>
</dbReference>
<feature type="non-terminal residue" evidence="14">
    <location>
        <position position="431"/>
    </location>
</feature>
<evidence type="ECO:0000256" key="12">
    <source>
        <dbReference type="SAM" id="MobiDB-lite"/>
    </source>
</evidence>
<dbReference type="EC" id="2.7.11.1" evidence="3"/>
<keyword evidence="7" id="KW-0547">Nucleotide-binding</keyword>
<dbReference type="GO" id="GO:0005524">
    <property type="term" value="F:ATP binding"/>
    <property type="evidence" value="ECO:0007669"/>
    <property type="project" value="UniProtKB-KW"/>
</dbReference>
<evidence type="ECO:0000256" key="2">
    <source>
        <dbReference type="ARBA" id="ARBA00008874"/>
    </source>
</evidence>